<protein>
    <submittedName>
        <fullName evidence="2">N-acetyltransferase</fullName>
    </submittedName>
</protein>
<accession>A0A4Q2SWL9</accession>
<dbReference type="AlphaFoldDB" id="A0A4Q2SWL9"/>
<evidence type="ECO:0000259" key="1">
    <source>
        <dbReference type="PROSITE" id="PS51186"/>
    </source>
</evidence>
<dbReference type="GO" id="GO:0016747">
    <property type="term" value="F:acyltransferase activity, transferring groups other than amino-acyl groups"/>
    <property type="evidence" value="ECO:0007669"/>
    <property type="project" value="InterPro"/>
</dbReference>
<dbReference type="EMBL" id="SDVB01000253">
    <property type="protein sequence ID" value="RYC09801.1"/>
    <property type="molecule type" value="Genomic_DNA"/>
</dbReference>
<dbReference type="OrthoDB" id="187903at2"/>
<dbReference type="Proteomes" id="UP000291088">
    <property type="component" value="Unassembled WGS sequence"/>
</dbReference>
<dbReference type="PROSITE" id="PS51186">
    <property type="entry name" value="GNAT"/>
    <property type="match status" value="1"/>
</dbReference>
<dbReference type="InterPro" id="IPR000182">
    <property type="entry name" value="GNAT_dom"/>
</dbReference>
<evidence type="ECO:0000313" key="3">
    <source>
        <dbReference type="Proteomes" id="UP000291088"/>
    </source>
</evidence>
<name>A0A4Q2SWL9_9HYPH</name>
<sequence>MTLTIQSFSGRDVAAFVDDLARLRIAVFHDFPYLYHGDSDYERQYVEIYARSEGSIFVLAIDDDTIVGASTGTPMLAETDEVQAPFIAAGRDPADYFYFGESVLLPAYRGRGIGVKFFEGREAQAKKHGLRYATFCAVERAADHPRRPTDYVPLDSFWTKRGYSHHPELRTTFSWRDLDEAEESPKPLSFWIRDLRS</sequence>
<dbReference type="CDD" id="cd04301">
    <property type="entry name" value="NAT_SF"/>
    <property type="match status" value="1"/>
</dbReference>
<reference evidence="2 3" key="1">
    <citation type="submission" date="2019-01" db="EMBL/GenBank/DDBJ databases">
        <authorList>
            <person name="Deng T."/>
        </authorList>
    </citation>
    <scope>NUCLEOTIDE SEQUENCE [LARGE SCALE GENOMIC DNA]</scope>
    <source>
        <strain evidence="2 3">F8825</strain>
    </source>
</reference>
<dbReference type="Pfam" id="PF00583">
    <property type="entry name" value="Acetyltransf_1"/>
    <property type="match status" value="1"/>
</dbReference>
<feature type="domain" description="N-acetyltransferase" evidence="1">
    <location>
        <begin position="8"/>
        <end position="189"/>
    </location>
</feature>
<proteinExistence type="predicted"/>
<evidence type="ECO:0000313" key="2">
    <source>
        <dbReference type="EMBL" id="RYC09801.1"/>
    </source>
</evidence>
<organism evidence="2 3">
    <name type="scientific">Ciceribacter ferrooxidans</name>
    <dbReference type="NCBI Taxonomy" id="2509717"/>
    <lineage>
        <taxon>Bacteria</taxon>
        <taxon>Pseudomonadati</taxon>
        <taxon>Pseudomonadota</taxon>
        <taxon>Alphaproteobacteria</taxon>
        <taxon>Hyphomicrobiales</taxon>
        <taxon>Rhizobiaceae</taxon>
        <taxon>Ciceribacter</taxon>
    </lineage>
</organism>
<keyword evidence="3" id="KW-1185">Reference proteome</keyword>
<dbReference type="RefSeq" id="WP_129333206.1">
    <property type="nucleotide sequence ID" value="NZ_SDVB01000253.1"/>
</dbReference>
<dbReference type="InterPro" id="IPR016181">
    <property type="entry name" value="Acyl_CoA_acyltransferase"/>
</dbReference>
<gene>
    <name evidence="2" type="ORF">EUU22_17065</name>
</gene>
<dbReference type="SUPFAM" id="SSF55729">
    <property type="entry name" value="Acyl-CoA N-acyltransferases (Nat)"/>
    <property type="match status" value="1"/>
</dbReference>
<comment type="caution">
    <text evidence="2">The sequence shown here is derived from an EMBL/GenBank/DDBJ whole genome shotgun (WGS) entry which is preliminary data.</text>
</comment>
<dbReference type="Gene3D" id="3.40.630.30">
    <property type="match status" value="1"/>
</dbReference>
<keyword evidence="2" id="KW-0808">Transferase</keyword>